<dbReference type="KEGG" id="sdyn:Mal52_22930"/>
<dbReference type="Gene3D" id="3.40.190.10">
    <property type="entry name" value="Periplasmic binding protein-like II"/>
    <property type="match status" value="2"/>
</dbReference>
<dbReference type="CDD" id="cd13520">
    <property type="entry name" value="PBP2_TAXI_TRAP"/>
    <property type="match status" value="1"/>
</dbReference>
<organism evidence="1 2">
    <name type="scientific">Symmachiella dynata</name>
    <dbReference type="NCBI Taxonomy" id="2527995"/>
    <lineage>
        <taxon>Bacteria</taxon>
        <taxon>Pseudomonadati</taxon>
        <taxon>Planctomycetota</taxon>
        <taxon>Planctomycetia</taxon>
        <taxon>Planctomycetales</taxon>
        <taxon>Planctomycetaceae</taxon>
        <taxon>Symmachiella</taxon>
    </lineage>
</organism>
<gene>
    <name evidence="1" type="ORF">Mal52_22930</name>
</gene>
<accession>A0A517ZMX3</accession>
<dbReference type="Pfam" id="PF16868">
    <property type="entry name" value="NMT1_3"/>
    <property type="match status" value="1"/>
</dbReference>
<keyword evidence="2" id="KW-1185">Reference proteome</keyword>
<reference evidence="1 2" key="1">
    <citation type="submission" date="2019-02" db="EMBL/GenBank/DDBJ databases">
        <title>Deep-cultivation of Planctomycetes and their phenomic and genomic characterization uncovers novel biology.</title>
        <authorList>
            <person name="Wiegand S."/>
            <person name="Jogler M."/>
            <person name="Boedeker C."/>
            <person name="Pinto D."/>
            <person name="Vollmers J."/>
            <person name="Rivas-Marin E."/>
            <person name="Kohn T."/>
            <person name="Peeters S.H."/>
            <person name="Heuer A."/>
            <person name="Rast P."/>
            <person name="Oberbeckmann S."/>
            <person name="Bunk B."/>
            <person name="Jeske O."/>
            <person name="Meyerdierks A."/>
            <person name="Storesund J.E."/>
            <person name="Kallscheuer N."/>
            <person name="Luecker S."/>
            <person name="Lage O.M."/>
            <person name="Pohl T."/>
            <person name="Merkel B.J."/>
            <person name="Hornburger P."/>
            <person name="Mueller R.-W."/>
            <person name="Bruemmer F."/>
            <person name="Labrenz M."/>
            <person name="Spormann A.M."/>
            <person name="Op den Camp H."/>
            <person name="Overmann J."/>
            <person name="Amann R."/>
            <person name="Jetten M.S.M."/>
            <person name="Mascher T."/>
            <person name="Medema M.H."/>
            <person name="Devos D.P."/>
            <person name="Kaster A.-K."/>
            <person name="Ovreas L."/>
            <person name="Rohde M."/>
            <person name="Galperin M.Y."/>
            <person name="Jogler C."/>
        </authorList>
    </citation>
    <scope>NUCLEOTIDE SEQUENCE [LARGE SCALE GENOMIC DNA]</scope>
    <source>
        <strain evidence="1 2">Mal52</strain>
    </source>
</reference>
<evidence type="ECO:0000313" key="2">
    <source>
        <dbReference type="Proteomes" id="UP000319383"/>
    </source>
</evidence>
<dbReference type="SUPFAM" id="SSF53850">
    <property type="entry name" value="Periplasmic binding protein-like II"/>
    <property type="match status" value="1"/>
</dbReference>
<dbReference type="PANTHER" id="PTHR42941:SF1">
    <property type="entry name" value="SLL1037 PROTEIN"/>
    <property type="match status" value="1"/>
</dbReference>
<dbReference type="RefSeq" id="WP_145376108.1">
    <property type="nucleotide sequence ID" value="NZ_CP036276.1"/>
</dbReference>
<dbReference type="EMBL" id="CP036276">
    <property type="protein sequence ID" value="QDU43816.1"/>
    <property type="molecule type" value="Genomic_DNA"/>
</dbReference>
<dbReference type="PANTHER" id="PTHR42941">
    <property type="entry name" value="SLL1037 PROTEIN"/>
    <property type="match status" value="1"/>
</dbReference>
<dbReference type="AlphaFoldDB" id="A0A517ZMX3"/>
<evidence type="ECO:0000313" key="1">
    <source>
        <dbReference type="EMBL" id="QDU43816.1"/>
    </source>
</evidence>
<dbReference type="Proteomes" id="UP000319383">
    <property type="component" value="Chromosome"/>
</dbReference>
<name>A0A517ZMX3_9PLAN</name>
<dbReference type="NCBIfam" id="TIGR02122">
    <property type="entry name" value="TRAP_TAXI"/>
    <property type="match status" value="1"/>
</dbReference>
<dbReference type="InterPro" id="IPR011852">
    <property type="entry name" value="TRAP_TAXI"/>
</dbReference>
<proteinExistence type="predicted"/>
<protein>
    <submittedName>
        <fullName evidence="1">NMT1/THI5 like protein</fullName>
    </submittedName>
</protein>
<dbReference type="PROSITE" id="PS51257">
    <property type="entry name" value="PROKAR_LIPOPROTEIN"/>
    <property type="match status" value="1"/>
</dbReference>
<sequence length="362" mass="38172" precursor="true">MTDHKRILTQWCVPVGACLTMAATLFMAGCGGGGNGDGTGGGDGSGGGRQFLDMGTAPAGGAFFTVGNALAEVLNSQKGDNDWKVTAKGTKGTQENIRGIDSGKLKLGLANAAITYFAVRGEEGWDKKYPIKSVMTLAPNVAMFISKEDGGPQTIADLKGKRVVVGPSGAGFEFFIKPLLEEHGVTYDDFIPSNNTQSAAVDELGDGAVDAAFLGGAVPTSSITQACSTHDIHFIPFDEAAKAALIEKYPFFHPATIKADVYSDLTEDFEGLNVGSMQLITHADVDEDMIYQVTKTIYENAAEVQKKHAAGKAINPKVVVRNTGTEFHPGAIRYYKEIGIWPNADAAEPAGEEPAAKEESAE</sequence>